<proteinExistence type="inferred from homology"/>
<keyword evidence="2" id="KW-0805">Transcription regulation</keyword>
<dbReference type="RefSeq" id="WP_340341246.1">
    <property type="nucleotide sequence ID" value="NZ_JBBKZT010000002.1"/>
</dbReference>
<evidence type="ECO:0000256" key="3">
    <source>
        <dbReference type="ARBA" id="ARBA00023125"/>
    </source>
</evidence>
<protein>
    <submittedName>
        <fullName evidence="7">LysR substrate-binding domain-containing protein</fullName>
    </submittedName>
</protein>
<dbReference type="InterPro" id="IPR000847">
    <property type="entry name" value="LysR_HTH_N"/>
</dbReference>
<dbReference type="SUPFAM" id="SSF53850">
    <property type="entry name" value="Periplasmic binding protein-like II"/>
    <property type="match status" value="1"/>
</dbReference>
<evidence type="ECO:0000313" key="7">
    <source>
        <dbReference type="EMBL" id="MEJ8846094.1"/>
    </source>
</evidence>
<keyword evidence="4" id="KW-0010">Activator</keyword>
<organism evidence="7 8">
    <name type="scientific">Variovorax rhizosphaerae</name>
    <dbReference type="NCBI Taxonomy" id="1836200"/>
    <lineage>
        <taxon>Bacteria</taxon>
        <taxon>Pseudomonadati</taxon>
        <taxon>Pseudomonadota</taxon>
        <taxon>Betaproteobacteria</taxon>
        <taxon>Burkholderiales</taxon>
        <taxon>Comamonadaceae</taxon>
        <taxon>Variovorax</taxon>
    </lineage>
</organism>
<dbReference type="Gene3D" id="3.40.190.290">
    <property type="match status" value="1"/>
</dbReference>
<name>A0ABU8WGM5_9BURK</name>
<dbReference type="PRINTS" id="PR00039">
    <property type="entry name" value="HTHLYSR"/>
</dbReference>
<keyword evidence="3" id="KW-0238">DNA-binding</keyword>
<sequence>MELRQLKYFVRIVEVGSVSRASQSLHVAQPALSLQISHLEEELGTKLLTRSVRGVTPTDAGVAVYRQAQLILKQIEATQLIASQADIGPAGPVAVGLPWTVTSVMGLSLVREVRDSLKSVRLEITEGPSSMLATLLAQGKLDLAVLFDNTTDGGLIMKKVVAEPLLLVGAKGTLVGRDAMTLTEAAGMPLLLLSRPNGIREEIERIWAAQGLKPQMIAEINAPGLLIDAVQAGLGFSVLPSCALEDRLQKGELDAIALEGGALTRTVYLSTSRLFAPTRAAEHVHALVERLMREAIETGKWNGRWLADA</sequence>
<gene>
    <name evidence="7" type="ORF">WKW82_05525</name>
</gene>
<dbReference type="InterPro" id="IPR036390">
    <property type="entry name" value="WH_DNA-bd_sf"/>
</dbReference>
<dbReference type="Gene3D" id="1.10.10.10">
    <property type="entry name" value="Winged helix-like DNA-binding domain superfamily/Winged helix DNA-binding domain"/>
    <property type="match status" value="1"/>
</dbReference>
<dbReference type="Pfam" id="PF00126">
    <property type="entry name" value="HTH_1"/>
    <property type="match status" value="1"/>
</dbReference>
<feature type="domain" description="HTH lysR-type" evidence="6">
    <location>
        <begin position="1"/>
        <end position="58"/>
    </location>
</feature>
<comment type="caution">
    <text evidence="7">The sequence shown here is derived from an EMBL/GenBank/DDBJ whole genome shotgun (WGS) entry which is preliminary data.</text>
</comment>
<dbReference type="Pfam" id="PF03466">
    <property type="entry name" value="LysR_substrate"/>
    <property type="match status" value="1"/>
</dbReference>
<accession>A0ABU8WGM5</accession>
<evidence type="ECO:0000259" key="6">
    <source>
        <dbReference type="PROSITE" id="PS50931"/>
    </source>
</evidence>
<dbReference type="InterPro" id="IPR036388">
    <property type="entry name" value="WH-like_DNA-bd_sf"/>
</dbReference>
<keyword evidence="8" id="KW-1185">Reference proteome</keyword>
<evidence type="ECO:0000256" key="5">
    <source>
        <dbReference type="ARBA" id="ARBA00023163"/>
    </source>
</evidence>
<evidence type="ECO:0000256" key="4">
    <source>
        <dbReference type="ARBA" id="ARBA00023159"/>
    </source>
</evidence>
<evidence type="ECO:0000256" key="1">
    <source>
        <dbReference type="ARBA" id="ARBA00009437"/>
    </source>
</evidence>
<dbReference type="PANTHER" id="PTHR30293">
    <property type="entry name" value="TRANSCRIPTIONAL REGULATORY PROTEIN NAC-RELATED"/>
    <property type="match status" value="1"/>
</dbReference>
<dbReference type="SUPFAM" id="SSF46785">
    <property type="entry name" value="Winged helix' DNA-binding domain"/>
    <property type="match status" value="1"/>
</dbReference>
<dbReference type="PROSITE" id="PS50931">
    <property type="entry name" value="HTH_LYSR"/>
    <property type="match status" value="1"/>
</dbReference>
<reference evidence="7 8" key="1">
    <citation type="submission" date="2024-03" db="EMBL/GenBank/DDBJ databases">
        <title>Novel species of the genus Variovorax.</title>
        <authorList>
            <person name="Liu Q."/>
            <person name="Xin Y.-H."/>
        </authorList>
    </citation>
    <scope>NUCLEOTIDE SEQUENCE [LARGE SCALE GENOMIC DNA]</scope>
    <source>
        <strain evidence="7 8">KACC 18900</strain>
    </source>
</reference>
<keyword evidence="5" id="KW-0804">Transcription</keyword>
<comment type="similarity">
    <text evidence="1">Belongs to the LysR transcriptional regulatory family.</text>
</comment>
<dbReference type="InterPro" id="IPR005119">
    <property type="entry name" value="LysR_subst-bd"/>
</dbReference>
<evidence type="ECO:0000313" key="8">
    <source>
        <dbReference type="Proteomes" id="UP001385892"/>
    </source>
</evidence>
<evidence type="ECO:0000256" key="2">
    <source>
        <dbReference type="ARBA" id="ARBA00023015"/>
    </source>
</evidence>
<dbReference type="Proteomes" id="UP001385892">
    <property type="component" value="Unassembled WGS sequence"/>
</dbReference>
<dbReference type="PANTHER" id="PTHR30293:SF0">
    <property type="entry name" value="NITROGEN ASSIMILATION REGULATORY PROTEIN NAC"/>
    <property type="match status" value="1"/>
</dbReference>
<dbReference type="EMBL" id="JBBKZT010000002">
    <property type="protein sequence ID" value="MEJ8846094.1"/>
    <property type="molecule type" value="Genomic_DNA"/>
</dbReference>